<gene>
    <name evidence="2" type="ORF">R3P38DRAFT_3516891</name>
</gene>
<evidence type="ECO:0000313" key="2">
    <source>
        <dbReference type="EMBL" id="KAK6966442.1"/>
    </source>
</evidence>
<comment type="caution">
    <text evidence="2">The sequence shown here is derived from an EMBL/GenBank/DDBJ whole genome shotgun (WGS) entry which is preliminary data.</text>
</comment>
<evidence type="ECO:0000256" key="1">
    <source>
        <dbReference type="SAM" id="MobiDB-lite"/>
    </source>
</evidence>
<reference evidence="2 3" key="1">
    <citation type="journal article" date="2024" name="J Genomics">
        <title>Draft genome sequencing and assembly of Favolaschia claudopus CIRM-BRFM 2984 isolated from oak limbs.</title>
        <authorList>
            <person name="Navarro D."/>
            <person name="Drula E."/>
            <person name="Chaduli D."/>
            <person name="Cazenave R."/>
            <person name="Ahrendt S."/>
            <person name="Wang J."/>
            <person name="Lipzen A."/>
            <person name="Daum C."/>
            <person name="Barry K."/>
            <person name="Grigoriev I.V."/>
            <person name="Favel A."/>
            <person name="Rosso M.N."/>
            <person name="Martin F."/>
        </authorList>
    </citation>
    <scope>NUCLEOTIDE SEQUENCE [LARGE SCALE GENOMIC DNA]</scope>
    <source>
        <strain evidence="2 3">CIRM-BRFM 2984</strain>
    </source>
</reference>
<dbReference type="AlphaFoldDB" id="A0AAV9YZV5"/>
<feature type="non-terminal residue" evidence="2">
    <location>
        <position position="1"/>
    </location>
</feature>
<feature type="compositionally biased region" description="Low complexity" evidence="1">
    <location>
        <begin position="266"/>
        <end position="279"/>
    </location>
</feature>
<keyword evidence="3" id="KW-1185">Reference proteome</keyword>
<organism evidence="2 3">
    <name type="scientific">Favolaschia claudopus</name>
    <dbReference type="NCBI Taxonomy" id="2862362"/>
    <lineage>
        <taxon>Eukaryota</taxon>
        <taxon>Fungi</taxon>
        <taxon>Dikarya</taxon>
        <taxon>Basidiomycota</taxon>
        <taxon>Agaricomycotina</taxon>
        <taxon>Agaricomycetes</taxon>
        <taxon>Agaricomycetidae</taxon>
        <taxon>Agaricales</taxon>
        <taxon>Marasmiineae</taxon>
        <taxon>Mycenaceae</taxon>
        <taxon>Favolaschia</taxon>
    </lineage>
</organism>
<protein>
    <submittedName>
        <fullName evidence="2">Uncharacterized protein</fullName>
    </submittedName>
</protein>
<proteinExistence type="predicted"/>
<dbReference type="Proteomes" id="UP001362999">
    <property type="component" value="Unassembled WGS sequence"/>
</dbReference>
<dbReference type="EMBL" id="JAWWNJ010000275">
    <property type="protein sequence ID" value="KAK6966442.1"/>
    <property type="molecule type" value="Genomic_DNA"/>
</dbReference>
<sequence length="326" mass="36321">LSSTTTIDDSVQQRLTTRLPSATPLAFHRLPLSRRHRLVPASIPTLTPTPPNNSKSLMYSVALPPRPPVLLSHYDYSLIQLSNSRPPPMHTTAKTNYSLRFVTLPAHPARALAFLPVCVPPARPLLRSSRLRLCVDLKTFRPHQDMGCRVGIENSSTGSLFPPDDGSPRPPHRLRHTTRSTDLAHPYSKPSAMPRLFPDSQHRILAFDIDATCLSPSRPCLRSRRVRLAWPTALMMPRPSEDEKIASFQLNDDDPDRNAFNQPTARLPTTSLAPSTSSLRSPFIHPAPASLHHVSIAVERKESYERIPQRLDMSADAHVTALNNSL</sequence>
<accession>A0AAV9YZV5</accession>
<feature type="region of interest" description="Disordered" evidence="1">
    <location>
        <begin position="250"/>
        <end position="279"/>
    </location>
</feature>
<feature type="region of interest" description="Disordered" evidence="1">
    <location>
        <begin position="153"/>
        <end position="189"/>
    </location>
</feature>
<name>A0AAV9YZV5_9AGAR</name>
<evidence type="ECO:0000313" key="3">
    <source>
        <dbReference type="Proteomes" id="UP001362999"/>
    </source>
</evidence>